<sequence length="372" mass="39505">MQEPASALSRRSFVGGAAVVAAASLACPSTAFAVTAAEKQAEADAVRNQLVGLNVDLEAAAERYYGALDEQNAARTAMEAEQVKIDEANARIGDLQDHLGTRARSMYRSGSATFLDFLMGATTFSEFTQNWDILSGLNENDAQMVAETKDLRESVEASKAEYAKQEKIAADKAAEAKTIKDEVEAKIAQADALMNSLDAEARALLEEEQRAAAAAAAAQKQAELEAQQAQQNQGGNNGGDSDIPNTPSGGGGNGVEVPSQGSVADFAMSRIGCPYEWGAEGPNSFDCSGLVTWAYRQVGIYVPHQSESQYSAARQRVSVAEARPGDVLWRYGHVGIAVNNGGTHYVHAPDKGLLVRDTDSLSWSGFTCALRF</sequence>
<dbReference type="Gene3D" id="3.90.1720.10">
    <property type="entry name" value="endopeptidase domain like (from Nostoc punctiforme)"/>
    <property type="match status" value="1"/>
</dbReference>
<keyword evidence="6" id="KW-0175">Coiled coil</keyword>
<evidence type="ECO:0000256" key="1">
    <source>
        <dbReference type="ARBA" id="ARBA00007074"/>
    </source>
</evidence>
<dbReference type="Gene3D" id="6.10.250.3150">
    <property type="match status" value="1"/>
</dbReference>
<dbReference type="AlphaFoldDB" id="A0A842JDD0"/>
<dbReference type="PANTHER" id="PTHR47359">
    <property type="entry name" value="PEPTIDOGLYCAN DL-ENDOPEPTIDASE CWLO"/>
    <property type="match status" value="1"/>
</dbReference>
<gene>
    <name evidence="10" type="ORF">H7313_00790</name>
</gene>
<evidence type="ECO:0000256" key="3">
    <source>
        <dbReference type="ARBA" id="ARBA00022729"/>
    </source>
</evidence>
<proteinExistence type="inferred from homology"/>
<feature type="coiled-coil region" evidence="6">
    <location>
        <begin position="43"/>
        <end position="98"/>
    </location>
</feature>
<feature type="signal peptide" evidence="8">
    <location>
        <begin position="1"/>
        <end position="33"/>
    </location>
</feature>
<dbReference type="Pfam" id="PF00877">
    <property type="entry name" value="NLPC_P60"/>
    <property type="match status" value="1"/>
</dbReference>
<accession>A0A842JDD0</accession>
<dbReference type="PROSITE" id="PS51935">
    <property type="entry name" value="NLPC_P60"/>
    <property type="match status" value="1"/>
</dbReference>
<keyword evidence="11" id="KW-1185">Reference proteome</keyword>
<dbReference type="InterPro" id="IPR057309">
    <property type="entry name" value="PcsB_CC"/>
</dbReference>
<keyword evidence="3 8" id="KW-0732">Signal</keyword>
<dbReference type="PANTHER" id="PTHR47359:SF3">
    <property type="entry name" value="NLP_P60 DOMAIN-CONTAINING PROTEIN-RELATED"/>
    <property type="match status" value="1"/>
</dbReference>
<evidence type="ECO:0000313" key="10">
    <source>
        <dbReference type="EMBL" id="MBC2887905.1"/>
    </source>
</evidence>
<dbReference type="InterPro" id="IPR000064">
    <property type="entry name" value="NLP_P60_dom"/>
</dbReference>
<dbReference type="Proteomes" id="UP000587396">
    <property type="component" value="Unassembled WGS sequence"/>
</dbReference>
<dbReference type="InterPro" id="IPR051794">
    <property type="entry name" value="PG_Endopeptidase_C40"/>
</dbReference>
<dbReference type="GO" id="GO:0008234">
    <property type="term" value="F:cysteine-type peptidase activity"/>
    <property type="evidence" value="ECO:0007669"/>
    <property type="project" value="UniProtKB-KW"/>
</dbReference>
<evidence type="ECO:0000256" key="4">
    <source>
        <dbReference type="ARBA" id="ARBA00022801"/>
    </source>
</evidence>
<evidence type="ECO:0000256" key="2">
    <source>
        <dbReference type="ARBA" id="ARBA00022670"/>
    </source>
</evidence>
<evidence type="ECO:0000256" key="6">
    <source>
        <dbReference type="SAM" id="Coils"/>
    </source>
</evidence>
<dbReference type="EMBL" id="JACMSE010000001">
    <property type="protein sequence ID" value="MBC2887905.1"/>
    <property type="molecule type" value="Genomic_DNA"/>
</dbReference>
<organism evidence="10 11">
    <name type="scientific">Gordonibacter massiliensis</name>
    <name type="common">ex Traore et al. 2017</name>
    <dbReference type="NCBI Taxonomy" id="1841863"/>
    <lineage>
        <taxon>Bacteria</taxon>
        <taxon>Bacillati</taxon>
        <taxon>Actinomycetota</taxon>
        <taxon>Coriobacteriia</taxon>
        <taxon>Eggerthellales</taxon>
        <taxon>Eggerthellaceae</taxon>
        <taxon>Gordonibacter</taxon>
    </lineage>
</organism>
<dbReference type="InterPro" id="IPR038765">
    <property type="entry name" value="Papain-like_cys_pep_sf"/>
</dbReference>
<dbReference type="InterPro" id="IPR006311">
    <property type="entry name" value="TAT_signal"/>
</dbReference>
<feature type="chain" id="PRO_5032772242" evidence="8">
    <location>
        <begin position="34"/>
        <end position="372"/>
    </location>
</feature>
<keyword evidence="4" id="KW-0378">Hydrolase</keyword>
<dbReference type="GO" id="GO:0006508">
    <property type="term" value="P:proteolysis"/>
    <property type="evidence" value="ECO:0007669"/>
    <property type="project" value="UniProtKB-KW"/>
</dbReference>
<feature type="domain" description="NlpC/P60" evidence="9">
    <location>
        <begin position="257"/>
        <end position="372"/>
    </location>
</feature>
<evidence type="ECO:0000313" key="11">
    <source>
        <dbReference type="Proteomes" id="UP000587396"/>
    </source>
</evidence>
<keyword evidence="2" id="KW-0645">Protease</keyword>
<protein>
    <submittedName>
        <fullName evidence="10">C40 family peptidase</fullName>
    </submittedName>
</protein>
<evidence type="ECO:0000256" key="5">
    <source>
        <dbReference type="ARBA" id="ARBA00022807"/>
    </source>
</evidence>
<dbReference type="PROSITE" id="PS51318">
    <property type="entry name" value="TAT"/>
    <property type="match status" value="1"/>
</dbReference>
<reference evidence="10 11" key="1">
    <citation type="submission" date="2020-08" db="EMBL/GenBank/DDBJ databases">
        <authorList>
            <person name="Liu C."/>
            <person name="Sun Q."/>
        </authorList>
    </citation>
    <scope>NUCLEOTIDE SEQUENCE [LARGE SCALE GENOMIC DNA]</scope>
    <source>
        <strain evidence="10 11">N22</strain>
    </source>
</reference>
<dbReference type="RefSeq" id="WP_185903947.1">
    <property type="nucleotide sequence ID" value="NZ_JACMSE010000001.1"/>
</dbReference>
<evidence type="ECO:0000256" key="7">
    <source>
        <dbReference type="SAM" id="MobiDB-lite"/>
    </source>
</evidence>
<dbReference type="SUPFAM" id="SSF54001">
    <property type="entry name" value="Cysteine proteinases"/>
    <property type="match status" value="1"/>
</dbReference>
<comment type="similarity">
    <text evidence="1">Belongs to the peptidase C40 family.</text>
</comment>
<dbReference type="Pfam" id="PF24568">
    <property type="entry name" value="CC_PcsB"/>
    <property type="match status" value="1"/>
</dbReference>
<feature type="compositionally biased region" description="Low complexity" evidence="7">
    <location>
        <begin position="216"/>
        <end position="231"/>
    </location>
</feature>
<evidence type="ECO:0000259" key="9">
    <source>
        <dbReference type="PROSITE" id="PS51935"/>
    </source>
</evidence>
<name>A0A842JDD0_9ACTN</name>
<comment type="caution">
    <text evidence="10">The sequence shown here is derived from an EMBL/GenBank/DDBJ whole genome shotgun (WGS) entry which is preliminary data.</text>
</comment>
<feature type="region of interest" description="Disordered" evidence="7">
    <location>
        <begin position="216"/>
        <end position="259"/>
    </location>
</feature>
<evidence type="ECO:0000256" key="8">
    <source>
        <dbReference type="SAM" id="SignalP"/>
    </source>
</evidence>
<keyword evidence="5" id="KW-0788">Thiol protease</keyword>